<evidence type="ECO:0000313" key="3">
    <source>
        <dbReference type="Proteomes" id="UP001239994"/>
    </source>
</evidence>
<name>A0AAD8Z4P1_9TELE</name>
<feature type="region of interest" description="Disordered" evidence="1">
    <location>
        <begin position="24"/>
        <end position="117"/>
    </location>
</feature>
<comment type="caution">
    <text evidence="2">The sequence shown here is derived from an EMBL/GenBank/DDBJ whole genome shotgun (WGS) entry which is preliminary data.</text>
</comment>
<sequence>MSSAYNKVENSLVVLDSGLPEAAGVSEANSRNDPVRAASGLPAPGGIPGNTQLADQTPVREEFQILQYKRPSQNQARNSQTQQNSTPTTSLELTKNPAETHPSALTRPSLKPRLDQI</sequence>
<keyword evidence="3" id="KW-1185">Reference proteome</keyword>
<evidence type="ECO:0000313" key="2">
    <source>
        <dbReference type="EMBL" id="KAK1792501.1"/>
    </source>
</evidence>
<reference evidence="2" key="1">
    <citation type="submission" date="2023-03" db="EMBL/GenBank/DDBJ databases">
        <title>Electrophorus voltai genome.</title>
        <authorList>
            <person name="Bian C."/>
        </authorList>
    </citation>
    <scope>NUCLEOTIDE SEQUENCE</scope>
    <source>
        <strain evidence="2">CB-2022</strain>
        <tissue evidence="2">Muscle</tissue>
    </source>
</reference>
<feature type="compositionally biased region" description="Low complexity" evidence="1">
    <location>
        <begin position="78"/>
        <end position="90"/>
    </location>
</feature>
<organism evidence="2 3">
    <name type="scientific">Electrophorus voltai</name>
    <dbReference type="NCBI Taxonomy" id="2609070"/>
    <lineage>
        <taxon>Eukaryota</taxon>
        <taxon>Metazoa</taxon>
        <taxon>Chordata</taxon>
        <taxon>Craniata</taxon>
        <taxon>Vertebrata</taxon>
        <taxon>Euteleostomi</taxon>
        <taxon>Actinopterygii</taxon>
        <taxon>Neopterygii</taxon>
        <taxon>Teleostei</taxon>
        <taxon>Ostariophysi</taxon>
        <taxon>Gymnotiformes</taxon>
        <taxon>Gymnotoidei</taxon>
        <taxon>Gymnotidae</taxon>
        <taxon>Electrophorus</taxon>
    </lineage>
</organism>
<proteinExistence type="predicted"/>
<gene>
    <name evidence="2" type="ORF">P4O66_012445</name>
</gene>
<dbReference type="EMBL" id="JAROKS010000019">
    <property type="protein sequence ID" value="KAK1792501.1"/>
    <property type="molecule type" value="Genomic_DNA"/>
</dbReference>
<dbReference type="Proteomes" id="UP001239994">
    <property type="component" value="Unassembled WGS sequence"/>
</dbReference>
<evidence type="ECO:0000256" key="1">
    <source>
        <dbReference type="SAM" id="MobiDB-lite"/>
    </source>
</evidence>
<accession>A0AAD8Z4P1</accession>
<protein>
    <submittedName>
        <fullName evidence="2">Uncharacterized protein</fullName>
    </submittedName>
</protein>
<dbReference type="AlphaFoldDB" id="A0AAD8Z4P1"/>